<name>A0AAV4C3K4_9GAST</name>
<keyword evidence="2" id="KW-1185">Reference proteome</keyword>
<reference evidence="1 2" key="1">
    <citation type="journal article" date="2021" name="Elife">
        <title>Chloroplast acquisition without the gene transfer in kleptoplastic sea slugs, Plakobranchus ocellatus.</title>
        <authorList>
            <person name="Maeda T."/>
            <person name="Takahashi S."/>
            <person name="Yoshida T."/>
            <person name="Shimamura S."/>
            <person name="Takaki Y."/>
            <person name="Nagai Y."/>
            <person name="Toyoda A."/>
            <person name="Suzuki Y."/>
            <person name="Arimoto A."/>
            <person name="Ishii H."/>
            <person name="Satoh N."/>
            <person name="Nishiyama T."/>
            <person name="Hasebe M."/>
            <person name="Maruyama T."/>
            <person name="Minagawa J."/>
            <person name="Obokata J."/>
            <person name="Shigenobu S."/>
        </authorList>
    </citation>
    <scope>NUCLEOTIDE SEQUENCE [LARGE SCALE GENOMIC DNA]</scope>
</reference>
<dbReference type="Proteomes" id="UP000735302">
    <property type="component" value="Unassembled WGS sequence"/>
</dbReference>
<dbReference type="AlphaFoldDB" id="A0AAV4C3K4"/>
<sequence>MYRRLIIKSESARVTTFHYFHDRHSLFCVPKRQNQDTSRASAACSRLYLESRSSPETMNELPLVWRFAIVSQHAFNSRHSSPYLSTTPSGILCTQETVLGISLKPCSIQHHNVHTISRLTGYHTPSFSLPSFPLWLDQYLLSGRRQFYSICRLDSELLKLENPSRSVPIFSYHQIFIPAIPTTTTLAAVIRGSQWTSLF</sequence>
<comment type="caution">
    <text evidence="1">The sequence shown here is derived from an EMBL/GenBank/DDBJ whole genome shotgun (WGS) entry which is preliminary data.</text>
</comment>
<accession>A0AAV4C3K4</accession>
<proteinExistence type="predicted"/>
<gene>
    <name evidence="1" type="ORF">PoB_005244700</name>
</gene>
<protein>
    <submittedName>
        <fullName evidence="1">Uncharacterized protein</fullName>
    </submittedName>
</protein>
<evidence type="ECO:0000313" key="2">
    <source>
        <dbReference type="Proteomes" id="UP000735302"/>
    </source>
</evidence>
<evidence type="ECO:0000313" key="1">
    <source>
        <dbReference type="EMBL" id="GFO25942.1"/>
    </source>
</evidence>
<dbReference type="EMBL" id="BLXT01005778">
    <property type="protein sequence ID" value="GFO25942.1"/>
    <property type="molecule type" value="Genomic_DNA"/>
</dbReference>
<organism evidence="1 2">
    <name type="scientific">Plakobranchus ocellatus</name>
    <dbReference type="NCBI Taxonomy" id="259542"/>
    <lineage>
        <taxon>Eukaryota</taxon>
        <taxon>Metazoa</taxon>
        <taxon>Spiralia</taxon>
        <taxon>Lophotrochozoa</taxon>
        <taxon>Mollusca</taxon>
        <taxon>Gastropoda</taxon>
        <taxon>Heterobranchia</taxon>
        <taxon>Euthyneura</taxon>
        <taxon>Panpulmonata</taxon>
        <taxon>Sacoglossa</taxon>
        <taxon>Placobranchoidea</taxon>
        <taxon>Plakobranchidae</taxon>
        <taxon>Plakobranchus</taxon>
    </lineage>
</organism>